<proteinExistence type="predicted"/>
<comment type="caution">
    <text evidence="1">The sequence shown here is derived from an EMBL/GenBank/DDBJ whole genome shotgun (WGS) entry which is preliminary data.</text>
</comment>
<evidence type="ECO:0000313" key="1">
    <source>
        <dbReference type="EMBL" id="KAJ7707698.1"/>
    </source>
</evidence>
<protein>
    <submittedName>
        <fullName evidence="1">Uncharacterized protein</fullName>
    </submittedName>
</protein>
<organism evidence="1 2">
    <name type="scientific">Mycena rosella</name>
    <name type="common">Pink bonnet</name>
    <name type="synonym">Agaricus rosellus</name>
    <dbReference type="NCBI Taxonomy" id="1033263"/>
    <lineage>
        <taxon>Eukaryota</taxon>
        <taxon>Fungi</taxon>
        <taxon>Dikarya</taxon>
        <taxon>Basidiomycota</taxon>
        <taxon>Agaricomycotina</taxon>
        <taxon>Agaricomycetes</taxon>
        <taxon>Agaricomycetidae</taxon>
        <taxon>Agaricales</taxon>
        <taxon>Marasmiineae</taxon>
        <taxon>Mycenaceae</taxon>
        <taxon>Mycena</taxon>
    </lineage>
</organism>
<reference evidence="1" key="1">
    <citation type="submission" date="2023-03" db="EMBL/GenBank/DDBJ databases">
        <title>Massive genome expansion in bonnet fungi (Mycena s.s.) driven by repeated elements and novel gene families across ecological guilds.</title>
        <authorList>
            <consortium name="Lawrence Berkeley National Laboratory"/>
            <person name="Harder C.B."/>
            <person name="Miyauchi S."/>
            <person name="Viragh M."/>
            <person name="Kuo A."/>
            <person name="Thoen E."/>
            <person name="Andreopoulos B."/>
            <person name="Lu D."/>
            <person name="Skrede I."/>
            <person name="Drula E."/>
            <person name="Henrissat B."/>
            <person name="Morin E."/>
            <person name="Kohler A."/>
            <person name="Barry K."/>
            <person name="LaButti K."/>
            <person name="Morin E."/>
            <person name="Salamov A."/>
            <person name="Lipzen A."/>
            <person name="Mereny Z."/>
            <person name="Hegedus B."/>
            <person name="Baldrian P."/>
            <person name="Stursova M."/>
            <person name="Weitz H."/>
            <person name="Taylor A."/>
            <person name="Grigoriev I.V."/>
            <person name="Nagy L.G."/>
            <person name="Martin F."/>
            <person name="Kauserud H."/>
        </authorList>
    </citation>
    <scope>NUCLEOTIDE SEQUENCE</scope>
    <source>
        <strain evidence="1">CBHHK067</strain>
    </source>
</reference>
<name>A0AAD7GY41_MYCRO</name>
<evidence type="ECO:0000313" key="2">
    <source>
        <dbReference type="Proteomes" id="UP001221757"/>
    </source>
</evidence>
<keyword evidence="2" id="KW-1185">Reference proteome</keyword>
<dbReference type="Proteomes" id="UP001221757">
    <property type="component" value="Unassembled WGS sequence"/>
</dbReference>
<dbReference type="AlphaFoldDB" id="A0AAD7GY41"/>
<sequence>MSPPIHEDIEVLGRTRSGYKWRQHHGFLDGLAHLAVFEGKGQVVAVGLDIGPAGGPIILKVAENRTVSKKTVSYLQAIFKHLVALRRAIEPQLPQPMADTVSSPSSIDIIEIIHTN</sequence>
<accession>A0AAD7GY41</accession>
<dbReference type="EMBL" id="JARKIE010000005">
    <property type="protein sequence ID" value="KAJ7707698.1"/>
    <property type="molecule type" value="Genomic_DNA"/>
</dbReference>
<gene>
    <name evidence="1" type="ORF">B0H17DRAFT_1325470</name>
</gene>